<dbReference type="Proteomes" id="UP001371218">
    <property type="component" value="Unassembled WGS sequence"/>
</dbReference>
<protein>
    <recommendedName>
        <fullName evidence="9">Type 3 secretion system secretin</fullName>
        <shortName evidence="9">T3SS secretin</shortName>
    </recommendedName>
</protein>
<keyword evidence="15" id="KW-1185">Reference proteome</keyword>
<keyword evidence="5 9" id="KW-0653">Protein transport</keyword>
<accession>A0ABU9BLN1</accession>
<feature type="domain" description="NolW-like" evidence="13">
    <location>
        <begin position="128"/>
        <end position="188"/>
    </location>
</feature>
<feature type="compositionally biased region" description="Low complexity" evidence="11">
    <location>
        <begin position="258"/>
        <end position="281"/>
    </location>
</feature>
<dbReference type="PRINTS" id="PR01337">
    <property type="entry name" value="TYPE3OMGPROT"/>
</dbReference>
<dbReference type="InterPro" id="IPR003522">
    <property type="entry name" value="T3SS_OM_pore_YscC"/>
</dbReference>
<keyword evidence="7 9" id="KW-0472">Membrane</keyword>
<organism evidence="14 15">
    <name type="scientific">Ideonella lacteola</name>
    <dbReference type="NCBI Taxonomy" id="2984193"/>
    <lineage>
        <taxon>Bacteria</taxon>
        <taxon>Pseudomonadati</taxon>
        <taxon>Pseudomonadota</taxon>
        <taxon>Betaproteobacteria</taxon>
        <taxon>Burkholderiales</taxon>
        <taxon>Sphaerotilaceae</taxon>
        <taxon>Ideonella</taxon>
    </lineage>
</organism>
<evidence type="ECO:0000313" key="15">
    <source>
        <dbReference type="Proteomes" id="UP001371218"/>
    </source>
</evidence>
<evidence type="ECO:0000256" key="11">
    <source>
        <dbReference type="SAM" id="MobiDB-lite"/>
    </source>
</evidence>
<dbReference type="Gene3D" id="3.55.50.30">
    <property type="match status" value="1"/>
</dbReference>
<dbReference type="Gene3D" id="3.30.1370.120">
    <property type="match status" value="2"/>
</dbReference>
<dbReference type="NCBIfam" id="TIGR02516">
    <property type="entry name" value="type_III_yscC"/>
    <property type="match status" value="1"/>
</dbReference>
<name>A0ABU9BLN1_9BURK</name>
<feature type="region of interest" description="Disordered" evidence="11">
    <location>
        <begin position="238"/>
        <end position="293"/>
    </location>
</feature>
<feature type="domain" description="NolW-like" evidence="13">
    <location>
        <begin position="195"/>
        <end position="326"/>
    </location>
</feature>
<dbReference type="Pfam" id="PF00263">
    <property type="entry name" value="Secretin"/>
    <property type="match status" value="1"/>
</dbReference>
<evidence type="ECO:0000313" key="14">
    <source>
        <dbReference type="EMBL" id="MEK8030867.1"/>
    </source>
</evidence>
<feature type="domain" description="Type II/III secretion system secretin-like" evidence="12">
    <location>
        <begin position="409"/>
        <end position="565"/>
    </location>
</feature>
<dbReference type="HAMAP" id="MF_02219">
    <property type="entry name" value="Type_III_secretin"/>
    <property type="match status" value="1"/>
</dbReference>
<keyword evidence="8 9" id="KW-0998">Cell outer membrane</keyword>
<dbReference type="InterPro" id="IPR005644">
    <property type="entry name" value="NolW-like"/>
</dbReference>
<comment type="subcellular location">
    <subcellularLocation>
        <location evidence="1 9 10">Cell outer membrane</location>
    </subcellularLocation>
</comment>
<evidence type="ECO:0000256" key="2">
    <source>
        <dbReference type="ARBA" id="ARBA00007032"/>
    </source>
</evidence>
<dbReference type="PANTHER" id="PTHR30332">
    <property type="entry name" value="PROBABLE GENERAL SECRETION PATHWAY PROTEIN D"/>
    <property type="match status" value="1"/>
</dbReference>
<evidence type="ECO:0000256" key="10">
    <source>
        <dbReference type="RuleBase" id="RU004004"/>
    </source>
</evidence>
<keyword evidence="3 9" id="KW-0813">Transport</keyword>
<dbReference type="InterPro" id="IPR038591">
    <property type="entry name" value="NolW-like_sf"/>
</dbReference>
<sequence length="612" mass="64210">MNPRSPFRAAPADRHAVTHAWRGVVMAALCACGVAHAAELRWANAKPVRIVASEKKLADFLRELAASQGTTAVVDPKIDGVISGTFGGGRSGNARSVLEAVCSNYGLTWYYDGSLLFIELAADARNEVLPILGSNAPRIADTLNKLQVWDKRYPLVISQNENSVFVSGPKRYVEMVRQIVKSIDYRASQVDHAEVKMFPLRYAWANDLKLTRDGAPVVVPGVVTTLRSLYGARGAAAASAGGGGNGASQVPRMKSPKAAAAAAAAQATSASADSASTDTDTGGAWSAGGDGPQFQADARMNAVLIRDLPERMAQYAKLIASMDAKPRLVEIELTIMDVSDDSVDKLGVDWRAHGTQMDVQTGNGSNPPLTWAGATTAAGQTGLTVPSGVVITASLGKEMRDFLLARVSALASNGRAKFVARPKVLTLDNTEASLQNKSEFYVKVPGYQDASLYTVSAGTDVRVTPLVVDEEGSHSVKLAINIGDDSLAAETVDNIPIVRRRSVNTQAMVGEGKSLLIAGYSSESKSTSDAGVPGLSSIPVLGRLFKYSEDKGGKLERFYLLTPRFVLPDGGAAAATSVGVAPAVPAAQAAQGAGVRPAAPSRVEETMPWSGS</sequence>
<evidence type="ECO:0000256" key="8">
    <source>
        <dbReference type="ARBA" id="ARBA00023237"/>
    </source>
</evidence>
<comment type="similarity">
    <text evidence="2 9">Belongs to the bacterial secretin family. T3SS SctC subfamily.</text>
</comment>
<evidence type="ECO:0000256" key="1">
    <source>
        <dbReference type="ARBA" id="ARBA00004442"/>
    </source>
</evidence>
<dbReference type="RefSeq" id="WP_341425240.1">
    <property type="nucleotide sequence ID" value="NZ_JBBUTG010000004.1"/>
</dbReference>
<feature type="region of interest" description="Disordered" evidence="11">
    <location>
        <begin position="589"/>
        <end position="612"/>
    </location>
</feature>
<dbReference type="Pfam" id="PF03958">
    <property type="entry name" value="Secretin_N"/>
    <property type="match status" value="2"/>
</dbReference>
<evidence type="ECO:0000256" key="7">
    <source>
        <dbReference type="ARBA" id="ARBA00023136"/>
    </source>
</evidence>
<proteinExistence type="inferred from homology"/>
<reference evidence="14 15" key="1">
    <citation type="submission" date="2024-04" db="EMBL/GenBank/DDBJ databases">
        <title>Novel species of the genus Ideonella isolated from streams.</title>
        <authorList>
            <person name="Lu H."/>
        </authorList>
    </citation>
    <scope>NUCLEOTIDE SEQUENCE [LARGE SCALE GENOMIC DNA]</scope>
    <source>
        <strain evidence="14 15">DXS29W</strain>
    </source>
</reference>
<evidence type="ECO:0000256" key="5">
    <source>
        <dbReference type="ARBA" id="ARBA00022927"/>
    </source>
</evidence>
<comment type="subunit">
    <text evidence="9">The core secretion machinery of the T3SS is composed of approximately 20 different proteins, including cytoplasmic components, a base, an export apparatus and a needle. This subunit is part of the base, which anchors the injectisome in the bacterial cell envelope. Forms a stable homooligomeric complex.</text>
</comment>
<evidence type="ECO:0000256" key="4">
    <source>
        <dbReference type="ARBA" id="ARBA00022729"/>
    </source>
</evidence>
<feature type="compositionally biased region" description="Low complexity" evidence="11">
    <location>
        <begin position="589"/>
        <end position="600"/>
    </location>
</feature>
<evidence type="ECO:0000256" key="9">
    <source>
        <dbReference type="HAMAP-Rule" id="MF_02219"/>
    </source>
</evidence>
<dbReference type="PROSITE" id="PS00875">
    <property type="entry name" value="T2SP_D"/>
    <property type="match status" value="1"/>
</dbReference>
<dbReference type="InterPro" id="IPR004845">
    <property type="entry name" value="T2SS_GspD_CS"/>
</dbReference>
<dbReference type="InterPro" id="IPR050810">
    <property type="entry name" value="Bact_Secretion_Sys_Channel"/>
</dbReference>
<evidence type="ECO:0000259" key="13">
    <source>
        <dbReference type="Pfam" id="PF03958"/>
    </source>
</evidence>
<keyword evidence="6 9" id="KW-0811">Translocation</keyword>
<comment type="caution">
    <text evidence="14">The sequence shown here is derived from an EMBL/GenBank/DDBJ whole genome shotgun (WGS) entry which is preliminary data.</text>
</comment>
<evidence type="ECO:0000256" key="3">
    <source>
        <dbReference type="ARBA" id="ARBA00022448"/>
    </source>
</evidence>
<evidence type="ECO:0000256" key="6">
    <source>
        <dbReference type="ARBA" id="ARBA00023010"/>
    </source>
</evidence>
<comment type="function">
    <text evidence="9">Component of the type III secretion system (T3SS), also called injectisome, which is used to inject bacterial effector proteins into eukaryotic host cells. Forms a ring-shaped multimeric structure with an apparent central pore in the outer membrane.</text>
</comment>
<gene>
    <name evidence="9 14" type="primary">sctC</name>
    <name evidence="14" type="ORF">AACH06_08590</name>
</gene>
<dbReference type="InterPro" id="IPR004846">
    <property type="entry name" value="T2SS/T3SS_dom"/>
</dbReference>
<dbReference type="EMBL" id="JBBUTG010000004">
    <property type="protein sequence ID" value="MEK8030867.1"/>
    <property type="molecule type" value="Genomic_DNA"/>
</dbReference>
<evidence type="ECO:0000259" key="12">
    <source>
        <dbReference type="Pfam" id="PF00263"/>
    </source>
</evidence>
<keyword evidence="4 9" id="KW-0732">Signal</keyword>
<dbReference type="PANTHER" id="PTHR30332:SF5">
    <property type="entry name" value="SPI-1 TYPE 3 SECRETION SYSTEM SECRETIN"/>
    <property type="match status" value="1"/>
</dbReference>